<protein>
    <submittedName>
        <fullName evidence="1">Uncharacterized protein</fullName>
    </submittedName>
</protein>
<evidence type="ECO:0000313" key="1">
    <source>
        <dbReference type="EMBL" id="KAA0035922.1"/>
    </source>
</evidence>
<comment type="caution">
    <text evidence="1">The sequence shown here is derived from an EMBL/GenBank/DDBJ whole genome shotgun (WGS) entry which is preliminary data.</text>
</comment>
<dbReference type="AlphaFoldDB" id="A0A5A7SXJ6"/>
<gene>
    <name evidence="1" type="ORF">E6C27_scaffold56G00970</name>
</gene>
<accession>A0A5A7SXJ6</accession>
<evidence type="ECO:0000313" key="2">
    <source>
        <dbReference type="Proteomes" id="UP000321393"/>
    </source>
</evidence>
<name>A0A5A7SXJ6_CUCMM</name>
<dbReference type="Proteomes" id="UP000321393">
    <property type="component" value="Unassembled WGS sequence"/>
</dbReference>
<dbReference type="EMBL" id="SSTE01019881">
    <property type="protein sequence ID" value="KAA0035922.1"/>
    <property type="molecule type" value="Genomic_DNA"/>
</dbReference>
<organism evidence="1 2">
    <name type="scientific">Cucumis melo var. makuwa</name>
    <name type="common">Oriental melon</name>
    <dbReference type="NCBI Taxonomy" id="1194695"/>
    <lineage>
        <taxon>Eukaryota</taxon>
        <taxon>Viridiplantae</taxon>
        <taxon>Streptophyta</taxon>
        <taxon>Embryophyta</taxon>
        <taxon>Tracheophyta</taxon>
        <taxon>Spermatophyta</taxon>
        <taxon>Magnoliopsida</taxon>
        <taxon>eudicotyledons</taxon>
        <taxon>Gunneridae</taxon>
        <taxon>Pentapetalae</taxon>
        <taxon>rosids</taxon>
        <taxon>fabids</taxon>
        <taxon>Cucurbitales</taxon>
        <taxon>Cucurbitaceae</taxon>
        <taxon>Benincaseae</taxon>
        <taxon>Cucumis</taxon>
    </lineage>
</organism>
<reference evidence="1 2" key="1">
    <citation type="submission" date="2019-08" db="EMBL/GenBank/DDBJ databases">
        <title>Draft genome sequences of two oriental melons (Cucumis melo L. var makuwa).</title>
        <authorList>
            <person name="Kwon S.-Y."/>
        </authorList>
    </citation>
    <scope>NUCLEOTIDE SEQUENCE [LARGE SCALE GENOMIC DNA]</scope>
    <source>
        <strain evidence="2">cv. SW 3</strain>
        <tissue evidence="1">Leaf</tissue>
    </source>
</reference>
<proteinExistence type="predicted"/>
<sequence length="85" mass="10021">MSHIFKKTKEAYHATFLDEDTDDDSSMNAFTTCFTEIDFRDDSGCSNEDVDEDLTFEELKMLRKEEIEARAIQKERIQILMEDNE</sequence>